<feature type="domain" description="Thioesterase" evidence="1">
    <location>
        <begin position="22"/>
        <end position="124"/>
    </location>
</feature>
<dbReference type="Proteomes" id="UP000799439">
    <property type="component" value="Unassembled WGS sequence"/>
</dbReference>
<organism evidence="2 3">
    <name type="scientific">Myriangium duriaei CBS 260.36</name>
    <dbReference type="NCBI Taxonomy" id="1168546"/>
    <lineage>
        <taxon>Eukaryota</taxon>
        <taxon>Fungi</taxon>
        <taxon>Dikarya</taxon>
        <taxon>Ascomycota</taxon>
        <taxon>Pezizomycotina</taxon>
        <taxon>Dothideomycetes</taxon>
        <taxon>Dothideomycetidae</taxon>
        <taxon>Myriangiales</taxon>
        <taxon>Myriangiaceae</taxon>
        <taxon>Myriangium</taxon>
    </lineage>
</organism>
<evidence type="ECO:0000259" key="1">
    <source>
        <dbReference type="Pfam" id="PF00975"/>
    </source>
</evidence>
<evidence type="ECO:0000313" key="3">
    <source>
        <dbReference type="Proteomes" id="UP000799439"/>
    </source>
</evidence>
<comment type="caution">
    <text evidence="2">The sequence shown here is derived from an EMBL/GenBank/DDBJ whole genome shotgun (WGS) entry which is preliminary data.</text>
</comment>
<dbReference type="SUPFAM" id="SSF53474">
    <property type="entry name" value="alpha/beta-Hydrolases"/>
    <property type="match status" value="1"/>
</dbReference>
<evidence type="ECO:0000313" key="2">
    <source>
        <dbReference type="EMBL" id="KAF2149924.1"/>
    </source>
</evidence>
<protein>
    <submittedName>
        <fullName evidence="2">Alpha/beta-hydrolase</fullName>
    </submittedName>
</protein>
<dbReference type="Gene3D" id="3.40.50.1820">
    <property type="entry name" value="alpha/beta hydrolase"/>
    <property type="match status" value="1"/>
</dbReference>
<proteinExistence type="predicted"/>
<sequence>MFDKNPLQVQDAPASRRNRATPLVLIHDGGGTTFGYFSLGSLNRDVWAIHNPRYYSSESFEGGMDEMAQCYIGLMEEAGIRGRILLGGWSLGGYLSLAIARILADEPNSLMSVAGLLLIDSPYHVPLSQLPPEEGEPDFDNLPELVRKALDECDDLLVDWHLPSWDGPACEGKDAYIVAGNRNFSLHCGDVIHKPSTGDWRLIRSKEYQSDEPEHKAMVPPPAVLVKCNRPVPAKNEKDGCCRVDMYRDDVMLGWSGRYPNFIKAVLEVDADHYNIFGFAKIKQVTDRLNQGLGILETVETRKARPL</sequence>
<dbReference type="InterPro" id="IPR029058">
    <property type="entry name" value="AB_hydrolase_fold"/>
</dbReference>
<dbReference type="AlphaFoldDB" id="A0A9P4MHE2"/>
<dbReference type="OrthoDB" id="10253869at2759"/>
<keyword evidence="3" id="KW-1185">Reference proteome</keyword>
<accession>A0A9P4MHE2</accession>
<dbReference type="Pfam" id="PF00975">
    <property type="entry name" value="Thioesterase"/>
    <property type="match status" value="1"/>
</dbReference>
<gene>
    <name evidence="2" type="ORF">K461DRAFT_314990</name>
</gene>
<reference evidence="2" key="1">
    <citation type="journal article" date="2020" name="Stud. Mycol.">
        <title>101 Dothideomycetes genomes: a test case for predicting lifestyles and emergence of pathogens.</title>
        <authorList>
            <person name="Haridas S."/>
            <person name="Albert R."/>
            <person name="Binder M."/>
            <person name="Bloem J."/>
            <person name="Labutti K."/>
            <person name="Salamov A."/>
            <person name="Andreopoulos B."/>
            <person name="Baker S."/>
            <person name="Barry K."/>
            <person name="Bills G."/>
            <person name="Bluhm B."/>
            <person name="Cannon C."/>
            <person name="Castanera R."/>
            <person name="Culley D."/>
            <person name="Daum C."/>
            <person name="Ezra D."/>
            <person name="Gonzalez J."/>
            <person name="Henrissat B."/>
            <person name="Kuo A."/>
            <person name="Liang C."/>
            <person name="Lipzen A."/>
            <person name="Lutzoni F."/>
            <person name="Magnuson J."/>
            <person name="Mondo S."/>
            <person name="Nolan M."/>
            <person name="Ohm R."/>
            <person name="Pangilinan J."/>
            <person name="Park H.-J."/>
            <person name="Ramirez L."/>
            <person name="Alfaro M."/>
            <person name="Sun H."/>
            <person name="Tritt A."/>
            <person name="Yoshinaga Y."/>
            <person name="Zwiers L.-H."/>
            <person name="Turgeon B."/>
            <person name="Goodwin S."/>
            <person name="Spatafora J."/>
            <person name="Crous P."/>
            <person name="Grigoriev I."/>
        </authorList>
    </citation>
    <scope>NUCLEOTIDE SEQUENCE</scope>
    <source>
        <strain evidence="2">CBS 260.36</strain>
    </source>
</reference>
<name>A0A9P4MHE2_9PEZI</name>
<dbReference type="InterPro" id="IPR001031">
    <property type="entry name" value="Thioesterase"/>
</dbReference>
<dbReference type="EMBL" id="ML996090">
    <property type="protein sequence ID" value="KAF2149924.1"/>
    <property type="molecule type" value="Genomic_DNA"/>
</dbReference>